<evidence type="ECO:0008006" key="4">
    <source>
        <dbReference type="Google" id="ProtNLM"/>
    </source>
</evidence>
<feature type="transmembrane region" description="Helical" evidence="1">
    <location>
        <begin position="164"/>
        <end position="184"/>
    </location>
</feature>
<evidence type="ECO:0000313" key="3">
    <source>
        <dbReference type="Proteomes" id="UP001296706"/>
    </source>
</evidence>
<keyword evidence="1" id="KW-1133">Transmembrane helix</keyword>
<organism evidence="2 3">
    <name type="scientific">Pseudonocardia xinjiangensis</name>
    <dbReference type="NCBI Taxonomy" id="75289"/>
    <lineage>
        <taxon>Bacteria</taxon>
        <taxon>Bacillati</taxon>
        <taxon>Actinomycetota</taxon>
        <taxon>Actinomycetes</taxon>
        <taxon>Pseudonocardiales</taxon>
        <taxon>Pseudonocardiaceae</taxon>
        <taxon>Pseudonocardia</taxon>
    </lineage>
</organism>
<sequence>MTWLVWRRQRAALLLCAALLGGTALVLVAARLLLTGAAAELGVTACLTDRAVDCTDGGRRYELYQSFRGFQGPARAWLWVLAPIVGMIAGAGLFAREFEQRTQVFALTQATSRTRWWATGIAVTLVPVLVAVAGLTLVASWALAPFAVLYEHYRIEPVDFDLSGVLPVGSALLAFAIAAAAGLLLRNSLATIVVTVLGWTLIFFVVLYDRYDYLPAETTTTPLTDTWRGWDGDTGPGTLPRDFGFLDAAGNRIDLTTFYRHCPVPTDMRVCAPTIGAVSVYRDYQPDSNYWPLQGITTAIMIVLSALTLAAGKLRLRRVV</sequence>
<keyword evidence="1" id="KW-0472">Membrane</keyword>
<dbReference type="Proteomes" id="UP001296706">
    <property type="component" value="Unassembled WGS sequence"/>
</dbReference>
<feature type="transmembrane region" description="Helical" evidence="1">
    <location>
        <begin position="189"/>
        <end position="208"/>
    </location>
</feature>
<reference evidence="2 3" key="1">
    <citation type="submission" date="2020-04" db="EMBL/GenBank/DDBJ databases">
        <authorList>
            <person name="Klaysubun C."/>
            <person name="Duangmal K."/>
            <person name="Lipun K."/>
        </authorList>
    </citation>
    <scope>NUCLEOTIDE SEQUENCE [LARGE SCALE GENOMIC DNA]</scope>
    <source>
        <strain evidence="2 3">JCM 11839</strain>
    </source>
</reference>
<feature type="transmembrane region" description="Helical" evidence="1">
    <location>
        <begin position="116"/>
        <end position="144"/>
    </location>
</feature>
<comment type="caution">
    <text evidence="2">The sequence shown here is derived from an EMBL/GenBank/DDBJ whole genome shotgun (WGS) entry which is preliminary data.</text>
</comment>
<evidence type="ECO:0000256" key="1">
    <source>
        <dbReference type="SAM" id="Phobius"/>
    </source>
</evidence>
<protein>
    <recommendedName>
        <fullName evidence="4">ABC-2 family transporter</fullName>
    </recommendedName>
</protein>
<dbReference type="RefSeq" id="WP_169396092.1">
    <property type="nucleotide sequence ID" value="NZ_BAAAJH010000018.1"/>
</dbReference>
<name>A0ABX1RCB1_9PSEU</name>
<accession>A0ABX1RCB1</accession>
<feature type="transmembrane region" description="Helical" evidence="1">
    <location>
        <begin position="12"/>
        <end position="34"/>
    </location>
</feature>
<evidence type="ECO:0000313" key="2">
    <source>
        <dbReference type="EMBL" id="NMH78018.1"/>
    </source>
</evidence>
<feature type="transmembrane region" description="Helical" evidence="1">
    <location>
        <begin position="76"/>
        <end position="95"/>
    </location>
</feature>
<gene>
    <name evidence="2" type="ORF">HF577_13110</name>
</gene>
<dbReference type="EMBL" id="JAAXKY010000034">
    <property type="protein sequence ID" value="NMH78018.1"/>
    <property type="molecule type" value="Genomic_DNA"/>
</dbReference>
<feature type="transmembrane region" description="Helical" evidence="1">
    <location>
        <begin position="291"/>
        <end position="312"/>
    </location>
</feature>
<keyword evidence="3" id="KW-1185">Reference proteome</keyword>
<keyword evidence="1" id="KW-0812">Transmembrane</keyword>
<proteinExistence type="predicted"/>